<evidence type="ECO:0000313" key="2">
    <source>
        <dbReference type="EMBL" id="MCC2136264.1"/>
    </source>
</evidence>
<dbReference type="EMBL" id="JAJEQC010000003">
    <property type="protein sequence ID" value="MCC2136264.1"/>
    <property type="molecule type" value="Genomic_DNA"/>
</dbReference>
<gene>
    <name evidence="2" type="ORF">LKD31_04435</name>
</gene>
<dbReference type="RefSeq" id="WP_308448792.1">
    <property type="nucleotide sequence ID" value="NZ_JAJEQC010000003.1"/>
</dbReference>
<dbReference type="InterPro" id="IPR024442">
    <property type="entry name" value="Transposase_Zn_ribbon"/>
</dbReference>
<accession>A0AAE3DHX5</accession>
<protein>
    <submittedName>
        <fullName evidence="2">Transposase</fullName>
    </submittedName>
</protein>
<comment type="caution">
    <text evidence="2">The sequence shown here is derived from an EMBL/GenBank/DDBJ whole genome shotgun (WGS) entry which is preliminary data.</text>
</comment>
<dbReference type="AlphaFoldDB" id="A0AAE3DHX5"/>
<sequence length="274" mass="31658">MELNLSMNTSDYECREYLASIRWKNGFTCPRCGCAEAWETKEVKYKCKKCGYKMSVTAGTIFQDSHTPLEKWFAAIDLINASNGIITASFLQNKLKLGSNRTAQRMTHFIKRALVRTQIRKYRRAPAEMLNLPVEIDVIPIVITREHFFVITAVEKLGNRTGRIQIKQTDNSPQEFADFIRNTIKVNTSQNGQKKIGIICPKILPSEIREEYNQLIKNSRYAYNASKNVSSKFKKYISERYHGNFDVCCKNFCITQNARFTSVSFEEILEIMLK</sequence>
<organism evidence="2 3">
    <name type="scientific">Hominenteromicrobium mulieris</name>
    <dbReference type="NCBI Taxonomy" id="2885357"/>
    <lineage>
        <taxon>Bacteria</taxon>
        <taxon>Bacillati</taxon>
        <taxon>Bacillota</taxon>
        <taxon>Clostridia</taxon>
        <taxon>Eubacteriales</taxon>
        <taxon>Oscillospiraceae</taxon>
        <taxon>Hominenteromicrobium</taxon>
    </lineage>
</organism>
<evidence type="ECO:0000313" key="3">
    <source>
        <dbReference type="Proteomes" id="UP001199424"/>
    </source>
</evidence>
<evidence type="ECO:0000259" key="1">
    <source>
        <dbReference type="Pfam" id="PF12760"/>
    </source>
</evidence>
<proteinExistence type="predicted"/>
<dbReference type="Pfam" id="PF12760">
    <property type="entry name" value="Zn_ribbon_IS1595"/>
    <property type="match status" value="1"/>
</dbReference>
<feature type="domain" description="Transposase zinc-ribbon" evidence="1">
    <location>
        <begin position="10"/>
        <end position="52"/>
    </location>
</feature>
<dbReference type="Proteomes" id="UP001199424">
    <property type="component" value="Unassembled WGS sequence"/>
</dbReference>
<name>A0AAE3DHX5_9FIRM</name>
<reference evidence="2" key="1">
    <citation type="submission" date="2021-10" db="EMBL/GenBank/DDBJ databases">
        <title>Anaerobic single-cell dispensing facilitates the cultivation of human gut bacteria.</title>
        <authorList>
            <person name="Afrizal A."/>
        </authorList>
    </citation>
    <scope>NUCLEOTIDE SEQUENCE</scope>
    <source>
        <strain evidence="2">CLA-AA-H250</strain>
    </source>
</reference>
<keyword evidence="3" id="KW-1185">Reference proteome</keyword>